<dbReference type="Proteomes" id="UP000295444">
    <property type="component" value="Unassembled WGS sequence"/>
</dbReference>
<organism evidence="2 3">
    <name type="scientific">Labedaea rhizosphaerae</name>
    <dbReference type="NCBI Taxonomy" id="598644"/>
    <lineage>
        <taxon>Bacteria</taxon>
        <taxon>Bacillati</taxon>
        <taxon>Actinomycetota</taxon>
        <taxon>Actinomycetes</taxon>
        <taxon>Pseudonocardiales</taxon>
        <taxon>Pseudonocardiaceae</taxon>
        <taxon>Labedaea</taxon>
    </lineage>
</organism>
<evidence type="ECO:0000256" key="1">
    <source>
        <dbReference type="SAM" id="MobiDB-lite"/>
    </source>
</evidence>
<dbReference type="InterPro" id="IPR009297">
    <property type="entry name" value="DUF952"/>
</dbReference>
<comment type="caution">
    <text evidence="2">The sequence shown here is derived from an EMBL/GenBank/DDBJ whole genome shotgun (WGS) entry which is preliminary data.</text>
</comment>
<feature type="region of interest" description="Disordered" evidence="1">
    <location>
        <begin position="102"/>
        <end position="121"/>
    </location>
</feature>
<dbReference type="OrthoDB" id="5638018at2"/>
<dbReference type="SUPFAM" id="SSF56399">
    <property type="entry name" value="ADP-ribosylation"/>
    <property type="match status" value="1"/>
</dbReference>
<keyword evidence="3" id="KW-1185">Reference proteome</keyword>
<reference evidence="2 3" key="1">
    <citation type="submission" date="2019-03" db="EMBL/GenBank/DDBJ databases">
        <title>Genomic Encyclopedia of Type Strains, Phase IV (KMG-IV): sequencing the most valuable type-strain genomes for metagenomic binning, comparative biology and taxonomic classification.</title>
        <authorList>
            <person name="Goeker M."/>
        </authorList>
    </citation>
    <scope>NUCLEOTIDE SEQUENCE [LARGE SCALE GENOMIC DNA]</scope>
    <source>
        <strain evidence="2 3">DSM 45361</strain>
    </source>
</reference>
<dbReference type="Gene3D" id="3.20.170.20">
    <property type="entry name" value="Protein of unknown function DUF952"/>
    <property type="match status" value="1"/>
</dbReference>
<evidence type="ECO:0000313" key="2">
    <source>
        <dbReference type="EMBL" id="TDP95031.1"/>
    </source>
</evidence>
<protein>
    <submittedName>
        <fullName evidence="2">Uncharacterized protein (DUF952 family)</fullName>
    </submittedName>
</protein>
<dbReference type="RefSeq" id="WP_133852425.1">
    <property type="nucleotide sequence ID" value="NZ_SNXZ01000005.1"/>
</dbReference>
<sequence length="121" mass="13034">MILHIVPRGEYRPGQDIRPVPPTAFVHCSDYGTVHLPAGRLFAGRTDLLLLQVDPAALDVPLRWEPGDPPSPDGVWFPHVYGPIPAAAVVAVHEFPPAPDGTFRLPPALATHDRGQPASQS</sequence>
<dbReference type="PANTHER" id="PTHR34129:SF1">
    <property type="entry name" value="DUF952 DOMAIN-CONTAINING PROTEIN"/>
    <property type="match status" value="1"/>
</dbReference>
<dbReference type="Pfam" id="PF06108">
    <property type="entry name" value="DUF952"/>
    <property type="match status" value="1"/>
</dbReference>
<dbReference type="PANTHER" id="PTHR34129">
    <property type="entry name" value="BLR1139 PROTEIN"/>
    <property type="match status" value="1"/>
</dbReference>
<accession>A0A4R6S5U4</accession>
<dbReference type="AlphaFoldDB" id="A0A4R6S5U4"/>
<dbReference type="EMBL" id="SNXZ01000005">
    <property type="protein sequence ID" value="TDP95031.1"/>
    <property type="molecule type" value="Genomic_DNA"/>
</dbReference>
<gene>
    <name evidence="2" type="ORF">EV186_105263</name>
</gene>
<name>A0A4R6S5U4_LABRH</name>
<evidence type="ECO:0000313" key="3">
    <source>
        <dbReference type="Proteomes" id="UP000295444"/>
    </source>
</evidence>
<proteinExistence type="predicted"/>